<name>A0A914LGL4_MELIC</name>
<proteinExistence type="predicted"/>
<sequence length="301" mass="34517">MEQQQQNNIKINSRKQRNDAIPVELLSDVFKSSNVSLKEFKTSSRHLWKEIYEPLSLPSSIKSIDEFKKKVKQVIIFKKMEEGGLIKYWHKVAKNILTSSGIVYSLVGESFRKMKLINMTEQNQLGQRAQDSVDELIEAGGVANFFKTLMDEKEQPLIHKMLTHIESQNSTNRQLIELATKQLELATKQQRTNEAMIEEVRTYLQLPAYKETSVKKTLTKSKSNPAKLSYNEFKCEDCGVKFATKKGYDQHLGTKKHKKAEEAKTRQREVEEGEQKIKGGEEPELEEFDASAPSSSKKSAR</sequence>
<feature type="compositionally biased region" description="Low complexity" evidence="2">
    <location>
        <begin position="290"/>
        <end position="301"/>
    </location>
</feature>
<feature type="compositionally biased region" description="Basic and acidic residues" evidence="2">
    <location>
        <begin position="259"/>
        <end position="281"/>
    </location>
</feature>
<protein>
    <submittedName>
        <fullName evidence="5">C2H2-type domain-containing protein</fullName>
    </submittedName>
</protein>
<dbReference type="GO" id="GO:0008270">
    <property type="term" value="F:zinc ion binding"/>
    <property type="evidence" value="ECO:0007669"/>
    <property type="project" value="UniProtKB-KW"/>
</dbReference>
<dbReference type="InterPro" id="IPR013087">
    <property type="entry name" value="Znf_C2H2_type"/>
</dbReference>
<dbReference type="InterPro" id="IPR036236">
    <property type="entry name" value="Znf_C2H2_sf"/>
</dbReference>
<evidence type="ECO:0000313" key="5">
    <source>
        <dbReference type="WBParaSite" id="Minc3s00412g11877"/>
    </source>
</evidence>
<keyword evidence="1" id="KW-0862">Zinc</keyword>
<dbReference type="Gene3D" id="3.30.160.60">
    <property type="entry name" value="Classic Zinc Finger"/>
    <property type="match status" value="1"/>
</dbReference>
<dbReference type="WBParaSite" id="Minc3s00412g11877">
    <property type="protein sequence ID" value="Minc3s00412g11877"/>
    <property type="gene ID" value="Minc3s00412g11877"/>
</dbReference>
<dbReference type="AlphaFoldDB" id="A0A914LGL4"/>
<keyword evidence="1" id="KW-0479">Metal-binding</keyword>
<evidence type="ECO:0000259" key="3">
    <source>
        <dbReference type="PROSITE" id="PS50157"/>
    </source>
</evidence>
<accession>A0A914LGL4</accession>
<reference evidence="5" key="1">
    <citation type="submission" date="2022-11" db="UniProtKB">
        <authorList>
            <consortium name="WormBaseParasite"/>
        </authorList>
    </citation>
    <scope>IDENTIFICATION</scope>
</reference>
<keyword evidence="1" id="KW-0863">Zinc-finger</keyword>
<dbReference type="PROSITE" id="PS50157">
    <property type="entry name" value="ZINC_FINGER_C2H2_2"/>
    <property type="match status" value="1"/>
</dbReference>
<dbReference type="SUPFAM" id="SSF57667">
    <property type="entry name" value="beta-beta-alpha zinc fingers"/>
    <property type="match status" value="1"/>
</dbReference>
<evidence type="ECO:0000313" key="4">
    <source>
        <dbReference type="Proteomes" id="UP000887563"/>
    </source>
</evidence>
<organism evidence="4 5">
    <name type="scientific">Meloidogyne incognita</name>
    <name type="common">Southern root-knot nematode worm</name>
    <name type="synonym">Oxyuris incognita</name>
    <dbReference type="NCBI Taxonomy" id="6306"/>
    <lineage>
        <taxon>Eukaryota</taxon>
        <taxon>Metazoa</taxon>
        <taxon>Ecdysozoa</taxon>
        <taxon>Nematoda</taxon>
        <taxon>Chromadorea</taxon>
        <taxon>Rhabditida</taxon>
        <taxon>Tylenchina</taxon>
        <taxon>Tylenchomorpha</taxon>
        <taxon>Tylenchoidea</taxon>
        <taxon>Meloidogynidae</taxon>
        <taxon>Meloidogyninae</taxon>
        <taxon>Meloidogyne</taxon>
        <taxon>Meloidogyne incognita group</taxon>
    </lineage>
</organism>
<dbReference type="PROSITE" id="PS00028">
    <property type="entry name" value="ZINC_FINGER_C2H2_1"/>
    <property type="match status" value="1"/>
</dbReference>
<feature type="region of interest" description="Disordered" evidence="2">
    <location>
        <begin position="249"/>
        <end position="301"/>
    </location>
</feature>
<keyword evidence="4" id="KW-1185">Reference proteome</keyword>
<evidence type="ECO:0000256" key="1">
    <source>
        <dbReference type="PROSITE-ProRule" id="PRU00042"/>
    </source>
</evidence>
<feature type="domain" description="C2H2-type" evidence="3">
    <location>
        <begin position="233"/>
        <end position="262"/>
    </location>
</feature>
<evidence type="ECO:0000256" key="2">
    <source>
        <dbReference type="SAM" id="MobiDB-lite"/>
    </source>
</evidence>
<dbReference type="Proteomes" id="UP000887563">
    <property type="component" value="Unplaced"/>
</dbReference>